<evidence type="ECO:0000256" key="2">
    <source>
        <dbReference type="ARBA" id="ARBA00004555"/>
    </source>
</evidence>
<evidence type="ECO:0000256" key="8">
    <source>
        <dbReference type="ARBA" id="ARBA00023329"/>
    </source>
</evidence>
<evidence type="ECO:0000256" key="6">
    <source>
        <dbReference type="ARBA" id="ARBA00023136"/>
    </source>
</evidence>
<accession>A0AAV1QYI3</accession>
<keyword evidence="5" id="KW-0333">Golgi apparatus</keyword>
<reference evidence="10 11" key="1">
    <citation type="submission" date="2024-01" db="EMBL/GenBank/DDBJ databases">
        <authorList>
            <person name="Waweru B."/>
        </authorList>
    </citation>
    <scope>NUCLEOTIDE SEQUENCE [LARGE SCALE GENOMIC DNA]</scope>
</reference>
<dbReference type="AlphaFoldDB" id="A0AAV1QYI3"/>
<dbReference type="CDD" id="cd16987">
    <property type="entry name" value="ANTH_N_AP180_plant"/>
    <property type="match status" value="1"/>
</dbReference>
<evidence type="ECO:0000313" key="10">
    <source>
        <dbReference type="EMBL" id="CAK7326867.1"/>
    </source>
</evidence>
<keyword evidence="11" id="KW-1185">Reference proteome</keyword>
<keyword evidence="6" id="KW-0472">Membrane</keyword>
<dbReference type="InterPro" id="IPR011417">
    <property type="entry name" value="ANTH_dom"/>
</dbReference>
<sequence>MKLWRRAAGALKDQNSILAIALSRQSRYPNSDLEAAIIKATSHDDSYVDYRNAQRVFAWIRASPVSLKPLIWALTTRMEKTRSWVVAIKGLMLMHGVFCCKTPAVQRIGRLPFDLSNFTDGHSKPAKMWGFNLFVRSYFCFLDQRSALLYVQQNQTEEPMVQELVKLKNWQSLLDMLLQIKPQAENMKKALISEAMDCVIIEIFDVYSRICKGIASVLMRIYSAGKLEATMAFKILQKEKVQGEALAKYFEFCRDFGVFNALEVPKVTQIPEADIKDLERIINGVPEATGYKNSTNNEDIDNKAIVVREDVANIVKGKEGNSRLKTIITDKWEVFEEDVNINHQANHEISHFRATTSSAQNPPNFLPIVPVYQQQDIPDFISFY</sequence>
<dbReference type="GO" id="GO:0072583">
    <property type="term" value="P:clathrin-dependent endocytosis"/>
    <property type="evidence" value="ECO:0007669"/>
    <property type="project" value="InterPro"/>
</dbReference>
<dbReference type="Proteomes" id="UP001314170">
    <property type="component" value="Unassembled WGS sequence"/>
</dbReference>
<dbReference type="PANTHER" id="PTHR22951:SF19">
    <property type="entry name" value="OS08G0467300 PROTEIN"/>
    <property type="match status" value="1"/>
</dbReference>
<comment type="caution">
    <text evidence="10">The sequence shown here is derived from an EMBL/GenBank/DDBJ whole genome shotgun (WGS) entry which is preliminary data.</text>
</comment>
<dbReference type="EMBL" id="CAWUPB010000851">
    <property type="protein sequence ID" value="CAK7326867.1"/>
    <property type="molecule type" value="Genomic_DNA"/>
</dbReference>
<dbReference type="GO" id="GO:0032050">
    <property type="term" value="F:clathrin heavy chain binding"/>
    <property type="evidence" value="ECO:0007669"/>
    <property type="project" value="TreeGrafter"/>
</dbReference>
<protein>
    <recommendedName>
        <fullName evidence="9">ENTH domain-containing protein</fullName>
    </recommendedName>
</protein>
<organism evidence="10 11">
    <name type="scientific">Dovyalis caffra</name>
    <dbReference type="NCBI Taxonomy" id="77055"/>
    <lineage>
        <taxon>Eukaryota</taxon>
        <taxon>Viridiplantae</taxon>
        <taxon>Streptophyta</taxon>
        <taxon>Embryophyta</taxon>
        <taxon>Tracheophyta</taxon>
        <taxon>Spermatophyta</taxon>
        <taxon>Magnoliopsida</taxon>
        <taxon>eudicotyledons</taxon>
        <taxon>Gunneridae</taxon>
        <taxon>Pentapetalae</taxon>
        <taxon>rosids</taxon>
        <taxon>fabids</taxon>
        <taxon>Malpighiales</taxon>
        <taxon>Salicaceae</taxon>
        <taxon>Flacourtieae</taxon>
        <taxon>Dovyalis</taxon>
    </lineage>
</organism>
<gene>
    <name evidence="10" type="ORF">DCAF_LOCUS4573</name>
</gene>
<dbReference type="PROSITE" id="PS50942">
    <property type="entry name" value="ENTH"/>
    <property type="match status" value="1"/>
</dbReference>
<dbReference type="GO" id="GO:0000149">
    <property type="term" value="F:SNARE binding"/>
    <property type="evidence" value="ECO:0007669"/>
    <property type="project" value="TreeGrafter"/>
</dbReference>
<feature type="domain" description="ENTH" evidence="9">
    <location>
        <begin position="25"/>
        <end position="156"/>
    </location>
</feature>
<evidence type="ECO:0000256" key="5">
    <source>
        <dbReference type="ARBA" id="ARBA00023034"/>
    </source>
</evidence>
<comment type="subcellular location">
    <subcellularLocation>
        <location evidence="1">Cytoplasmic vesicle</location>
        <location evidence="1">Clathrin-coated vesicle</location>
    </subcellularLocation>
    <subcellularLocation>
        <location evidence="2">Golgi apparatus</location>
    </subcellularLocation>
    <subcellularLocation>
        <location evidence="3">Membrane</location>
        <location evidence="3">Clathrin-coated pit</location>
    </subcellularLocation>
</comment>
<proteinExistence type="predicted"/>
<evidence type="ECO:0000256" key="4">
    <source>
        <dbReference type="ARBA" id="ARBA00022583"/>
    </source>
</evidence>
<dbReference type="GO" id="GO:0005905">
    <property type="term" value="C:clathrin-coated pit"/>
    <property type="evidence" value="ECO:0007669"/>
    <property type="project" value="UniProtKB-SubCell"/>
</dbReference>
<dbReference type="InterPro" id="IPR014712">
    <property type="entry name" value="ANTH_dom_sf"/>
</dbReference>
<dbReference type="SUPFAM" id="SSF89009">
    <property type="entry name" value="GAT-like domain"/>
    <property type="match status" value="1"/>
</dbReference>
<dbReference type="InterPro" id="IPR008942">
    <property type="entry name" value="ENTH_VHS"/>
</dbReference>
<keyword evidence="8" id="KW-0968">Cytoplasmic vesicle</keyword>
<dbReference type="GO" id="GO:0005546">
    <property type="term" value="F:phosphatidylinositol-4,5-bisphosphate binding"/>
    <property type="evidence" value="ECO:0007669"/>
    <property type="project" value="TreeGrafter"/>
</dbReference>
<name>A0AAV1QYI3_9ROSI</name>
<dbReference type="PANTHER" id="PTHR22951">
    <property type="entry name" value="CLATHRIN ASSEMBLY PROTEIN"/>
    <property type="match status" value="1"/>
</dbReference>
<evidence type="ECO:0000256" key="3">
    <source>
        <dbReference type="ARBA" id="ARBA00004600"/>
    </source>
</evidence>
<evidence type="ECO:0000256" key="1">
    <source>
        <dbReference type="ARBA" id="ARBA00004132"/>
    </source>
</evidence>
<evidence type="ECO:0000313" key="11">
    <source>
        <dbReference type="Proteomes" id="UP001314170"/>
    </source>
</evidence>
<evidence type="ECO:0000259" key="9">
    <source>
        <dbReference type="PROSITE" id="PS50942"/>
    </source>
</evidence>
<keyword evidence="4" id="KW-0254">Endocytosis</keyword>
<dbReference type="InterPro" id="IPR013809">
    <property type="entry name" value="ENTH"/>
</dbReference>
<dbReference type="GO" id="GO:0030136">
    <property type="term" value="C:clathrin-coated vesicle"/>
    <property type="evidence" value="ECO:0007669"/>
    <property type="project" value="UniProtKB-SubCell"/>
</dbReference>
<dbReference type="GO" id="GO:0006900">
    <property type="term" value="P:vesicle budding from membrane"/>
    <property type="evidence" value="ECO:0007669"/>
    <property type="project" value="TreeGrafter"/>
</dbReference>
<dbReference type="Gene3D" id="1.25.40.90">
    <property type="match status" value="1"/>
</dbReference>
<dbReference type="GO" id="GO:0005794">
    <property type="term" value="C:Golgi apparatus"/>
    <property type="evidence" value="ECO:0007669"/>
    <property type="project" value="UniProtKB-SubCell"/>
</dbReference>
<evidence type="ECO:0000256" key="7">
    <source>
        <dbReference type="ARBA" id="ARBA00023176"/>
    </source>
</evidence>
<dbReference type="Pfam" id="PF07651">
    <property type="entry name" value="ANTH"/>
    <property type="match status" value="1"/>
</dbReference>
<dbReference type="InterPro" id="IPR045192">
    <property type="entry name" value="AP180-like"/>
</dbReference>
<dbReference type="FunFam" id="1.25.40.90:FF:000027">
    <property type="entry name" value="Putative clathrin assembly protein"/>
    <property type="match status" value="1"/>
</dbReference>
<keyword evidence="7" id="KW-0168">Coated pit</keyword>
<dbReference type="GO" id="GO:0048268">
    <property type="term" value="P:clathrin coat assembly"/>
    <property type="evidence" value="ECO:0007669"/>
    <property type="project" value="InterPro"/>
</dbReference>
<dbReference type="SUPFAM" id="SSF48464">
    <property type="entry name" value="ENTH/VHS domain"/>
    <property type="match status" value="1"/>
</dbReference>
<dbReference type="Gene3D" id="1.20.58.150">
    <property type="entry name" value="ANTH domain"/>
    <property type="match status" value="1"/>
</dbReference>
<dbReference type="InterPro" id="IPR048050">
    <property type="entry name" value="ANTH_N_plant"/>
</dbReference>
<dbReference type="GO" id="GO:0005545">
    <property type="term" value="F:1-phosphatidylinositol binding"/>
    <property type="evidence" value="ECO:0007669"/>
    <property type="project" value="InterPro"/>
</dbReference>